<dbReference type="PRINTS" id="PR00032">
    <property type="entry name" value="HTHARAC"/>
</dbReference>
<dbReference type="GO" id="GO:0043565">
    <property type="term" value="F:sequence-specific DNA binding"/>
    <property type="evidence" value="ECO:0007669"/>
    <property type="project" value="InterPro"/>
</dbReference>
<feature type="domain" description="HTH araC/xylS-type" evidence="5">
    <location>
        <begin position="202"/>
        <end position="302"/>
    </location>
</feature>
<keyword evidence="3" id="KW-0804">Transcription</keyword>
<dbReference type="Gene3D" id="1.10.10.60">
    <property type="entry name" value="Homeodomain-like"/>
    <property type="match status" value="1"/>
</dbReference>
<dbReference type="NCBIfam" id="NF007243">
    <property type="entry name" value="PRK09685.1"/>
    <property type="match status" value="1"/>
</dbReference>
<dbReference type="Pfam" id="PF14525">
    <property type="entry name" value="AraC_binding_2"/>
    <property type="match status" value="1"/>
</dbReference>
<evidence type="ECO:0000259" key="5">
    <source>
        <dbReference type="PROSITE" id="PS01124"/>
    </source>
</evidence>
<evidence type="ECO:0000256" key="2">
    <source>
        <dbReference type="ARBA" id="ARBA00023125"/>
    </source>
</evidence>
<dbReference type="Pfam" id="PF12833">
    <property type="entry name" value="HTH_18"/>
    <property type="match status" value="1"/>
</dbReference>
<dbReference type="OrthoDB" id="5740883at2"/>
<evidence type="ECO:0000256" key="3">
    <source>
        <dbReference type="ARBA" id="ARBA00023163"/>
    </source>
</evidence>
<dbReference type="SUPFAM" id="SSF46689">
    <property type="entry name" value="Homeodomain-like"/>
    <property type="match status" value="1"/>
</dbReference>
<dbReference type="GO" id="GO:0003700">
    <property type="term" value="F:DNA-binding transcription factor activity"/>
    <property type="evidence" value="ECO:0007669"/>
    <property type="project" value="InterPro"/>
</dbReference>
<dbReference type="RefSeq" id="WP_092434388.1">
    <property type="nucleotide sequence ID" value="NZ_FOXM01000019.1"/>
</dbReference>
<dbReference type="InterPro" id="IPR009057">
    <property type="entry name" value="Homeodomain-like_sf"/>
</dbReference>
<evidence type="ECO:0000313" key="7">
    <source>
        <dbReference type="Proteomes" id="UP000243084"/>
    </source>
</evidence>
<evidence type="ECO:0000256" key="1">
    <source>
        <dbReference type="ARBA" id="ARBA00023015"/>
    </source>
</evidence>
<dbReference type="InterPro" id="IPR020449">
    <property type="entry name" value="Tscrpt_reg_AraC-type_HTH"/>
</dbReference>
<keyword evidence="2" id="KW-0238">DNA-binding</keyword>
<comment type="function">
    <text evidence="4">Regulatory protein of the TOL plasmid xyl operons. XylS activates the xylXYZLTEGFJQKIH operon required for the degradation of toluene, m-xylene and p-xylene.</text>
</comment>
<dbReference type="Proteomes" id="UP000243084">
    <property type="component" value="Unassembled WGS sequence"/>
</dbReference>
<sequence>MNSRQTTVDEALDGWLQRVNALCGRFCAKALGPEFAGAIEQYRGGALQMSFVDIAHARLYRTPQEVAANDGKGYYAVFQLAGSACMAQDAQRIVLEPGDITLIDAARPSDFSYGAGARQLSLILPREVVERSLRFAAVRSCEVIAAHTPVAVLANSLVHESARQEGLSLLESEATLDALVSLLRPAISASENVDDLHERLFRRALAFIERHICEPELCPELLAREIGVSLRGLYRMFARKELVVAQYIRNRRLDLCAEALRHAGSDLKLSALGYAWGFSDSSYFSTAFKARFGVSPGEYRKRHRPDG</sequence>
<dbReference type="PANTHER" id="PTHR46796:SF10">
    <property type="entry name" value="TRANSCRIPTIONAL ACTIVATOR FEAR"/>
    <property type="match status" value="1"/>
</dbReference>
<gene>
    <name evidence="6" type="ORF">SAMN05216229_11911</name>
</gene>
<dbReference type="PANTHER" id="PTHR46796">
    <property type="entry name" value="HTH-TYPE TRANSCRIPTIONAL ACTIVATOR RHAS-RELATED"/>
    <property type="match status" value="1"/>
</dbReference>
<dbReference type="AlphaFoldDB" id="A0A1I5Y4L1"/>
<dbReference type="InterPro" id="IPR018060">
    <property type="entry name" value="HTH_AraC"/>
</dbReference>
<evidence type="ECO:0000313" key="6">
    <source>
        <dbReference type="EMBL" id="SFQ39161.1"/>
    </source>
</evidence>
<evidence type="ECO:0000256" key="4">
    <source>
        <dbReference type="ARBA" id="ARBA00037345"/>
    </source>
</evidence>
<proteinExistence type="predicted"/>
<dbReference type="SMART" id="SM00342">
    <property type="entry name" value="HTH_ARAC"/>
    <property type="match status" value="1"/>
</dbReference>
<protein>
    <submittedName>
        <fullName evidence="6">AraC family transcriptional regulator, positive regulator of tynA and feaB</fullName>
    </submittedName>
</protein>
<dbReference type="InterPro" id="IPR035418">
    <property type="entry name" value="AraC-bd_2"/>
</dbReference>
<dbReference type="PROSITE" id="PS01124">
    <property type="entry name" value="HTH_ARAC_FAMILY_2"/>
    <property type="match status" value="1"/>
</dbReference>
<dbReference type="EMBL" id="FOXM01000019">
    <property type="protein sequence ID" value="SFQ39161.1"/>
    <property type="molecule type" value="Genomic_DNA"/>
</dbReference>
<reference evidence="7" key="1">
    <citation type="submission" date="2016-10" db="EMBL/GenBank/DDBJ databases">
        <authorList>
            <person name="Varghese N."/>
            <person name="Submissions S."/>
        </authorList>
    </citation>
    <scope>NUCLEOTIDE SEQUENCE [LARGE SCALE GENOMIC DNA]</scope>
    <source>
        <strain evidence="7">JCM 18195</strain>
    </source>
</reference>
<keyword evidence="7" id="KW-1185">Reference proteome</keyword>
<keyword evidence="1" id="KW-0805">Transcription regulation</keyword>
<accession>A0A1I5Y4L1</accession>
<name>A0A1I5Y4L1_9GAMM</name>
<organism evidence="6 7">
    <name type="scientific">Geopseudomonas sagittaria</name>
    <dbReference type="NCBI Taxonomy" id="1135990"/>
    <lineage>
        <taxon>Bacteria</taxon>
        <taxon>Pseudomonadati</taxon>
        <taxon>Pseudomonadota</taxon>
        <taxon>Gammaproteobacteria</taxon>
        <taxon>Pseudomonadales</taxon>
        <taxon>Pseudomonadaceae</taxon>
        <taxon>Geopseudomonas</taxon>
    </lineage>
</organism>
<dbReference type="InterPro" id="IPR050204">
    <property type="entry name" value="AraC_XylS_family_regulators"/>
</dbReference>